<dbReference type="EMBL" id="LT629695">
    <property type="protein sequence ID" value="SDH44002.1"/>
    <property type="molecule type" value="Genomic_DNA"/>
</dbReference>
<proteinExistence type="predicted"/>
<dbReference type="PANTHER" id="PTHR21016:SF25">
    <property type="entry name" value="TM2 DOMAIN-CONTAINING PROTEIN DDB_G0277895-RELATED"/>
    <property type="match status" value="1"/>
</dbReference>
<protein>
    <submittedName>
        <fullName evidence="7">TM2 domain-containing protein</fullName>
    </submittedName>
</protein>
<dbReference type="Proteomes" id="UP000198822">
    <property type="component" value="Chromosome I"/>
</dbReference>
<dbReference type="InterPro" id="IPR007829">
    <property type="entry name" value="TM2"/>
</dbReference>
<evidence type="ECO:0000256" key="1">
    <source>
        <dbReference type="ARBA" id="ARBA00004141"/>
    </source>
</evidence>
<sequence length="123" mass="13060">MPSASFTRPPAVKSPSPYARPTAPAFYFPPTQPQAVAATGKRVGVAVALALAIFLGLLGIHRIYVERTASGILMLLAAIANAVTIVGFGMLPVAGLAALGVWWVVDLFLVKRMVRSANRRRFA</sequence>
<keyword evidence="3 5" id="KW-1133">Transmembrane helix</keyword>
<evidence type="ECO:0000259" key="6">
    <source>
        <dbReference type="Pfam" id="PF05154"/>
    </source>
</evidence>
<dbReference type="GO" id="GO:0016020">
    <property type="term" value="C:membrane"/>
    <property type="evidence" value="ECO:0007669"/>
    <property type="project" value="UniProtKB-SubCell"/>
</dbReference>
<name>A0A1G8CEY0_9MICO</name>
<comment type="subcellular location">
    <subcellularLocation>
        <location evidence="1">Membrane</location>
        <topology evidence="1">Multi-pass membrane protein</topology>
    </subcellularLocation>
</comment>
<gene>
    <name evidence="7" type="ORF">SAMN04489720_1267</name>
</gene>
<evidence type="ECO:0000313" key="7">
    <source>
        <dbReference type="EMBL" id="SDH44002.1"/>
    </source>
</evidence>
<keyword evidence="4 5" id="KW-0472">Membrane</keyword>
<dbReference type="PANTHER" id="PTHR21016">
    <property type="entry name" value="BETA-AMYLOID BINDING PROTEIN-RELATED"/>
    <property type="match status" value="1"/>
</dbReference>
<dbReference type="STRING" id="399736.SAMN04489720_1267"/>
<evidence type="ECO:0000256" key="5">
    <source>
        <dbReference type="SAM" id="Phobius"/>
    </source>
</evidence>
<dbReference type="InterPro" id="IPR050932">
    <property type="entry name" value="TM2D1-3-like"/>
</dbReference>
<evidence type="ECO:0000256" key="2">
    <source>
        <dbReference type="ARBA" id="ARBA00022692"/>
    </source>
</evidence>
<feature type="transmembrane region" description="Helical" evidence="5">
    <location>
        <begin position="43"/>
        <end position="60"/>
    </location>
</feature>
<evidence type="ECO:0000256" key="4">
    <source>
        <dbReference type="ARBA" id="ARBA00023136"/>
    </source>
</evidence>
<keyword evidence="2 5" id="KW-0812">Transmembrane</keyword>
<dbReference type="AlphaFoldDB" id="A0A1G8CEY0"/>
<evidence type="ECO:0000313" key="8">
    <source>
        <dbReference type="Proteomes" id="UP000198822"/>
    </source>
</evidence>
<dbReference type="Pfam" id="PF05154">
    <property type="entry name" value="TM2"/>
    <property type="match status" value="1"/>
</dbReference>
<keyword evidence="8" id="KW-1185">Reference proteome</keyword>
<evidence type="ECO:0000256" key="3">
    <source>
        <dbReference type="ARBA" id="ARBA00022989"/>
    </source>
</evidence>
<organism evidence="7 8">
    <name type="scientific">Agrococcus jejuensis</name>
    <dbReference type="NCBI Taxonomy" id="399736"/>
    <lineage>
        <taxon>Bacteria</taxon>
        <taxon>Bacillati</taxon>
        <taxon>Actinomycetota</taxon>
        <taxon>Actinomycetes</taxon>
        <taxon>Micrococcales</taxon>
        <taxon>Microbacteriaceae</taxon>
        <taxon>Agrococcus</taxon>
    </lineage>
</organism>
<reference evidence="8" key="1">
    <citation type="submission" date="2016-10" db="EMBL/GenBank/DDBJ databases">
        <authorList>
            <person name="Varghese N."/>
            <person name="Submissions S."/>
        </authorList>
    </citation>
    <scope>NUCLEOTIDE SEQUENCE [LARGE SCALE GENOMIC DNA]</scope>
    <source>
        <strain evidence="8">DSM 22002</strain>
    </source>
</reference>
<accession>A0A1G8CEY0</accession>
<feature type="domain" description="TM2" evidence="6">
    <location>
        <begin position="46"/>
        <end position="107"/>
    </location>
</feature>